<dbReference type="Proteomes" id="UP000232003">
    <property type="component" value="Plasmid pNFSY08"/>
</dbReference>
<gene>
    <name evidence="1" type="ORF">COO91_10823</name>
</gene>
<reference evidence="1 2" key="1">
    <citation type="submission" date="2017-11" db="EMBL/GenBank/DDBJ databases">
        <title>Complete genome of a free-living desiccation-tolerant cyanobacterium and its photosynthetic adaptation to extreme terrestrial habitat.</title>
        <authorList>
            <person name="Shang J."/>
        </authorList>
    </citation>
    <scope>NUCLEOTIDE SEQUENCE [LARGE SCALE GENOMIC DNA]</scope>
    <source>
        <strain evidence="1 2">CCNUN1</strain>
        <plasmid evidence="2">pnfsy08</plasmid>
    </source>
</reference>
<name>A0A2K8TBZ3_9NOSO</name>
<dbReference type="KEGG" id="nfl:COO91_10823"/>
<protein>
    <submittedName>
        <fullName evidence="1">Uncharacterized protein</fullName>
    </submittedName>
</protein>
<dbReference type="EMBL" id="CP024793">
    <property type="protein sequence ID" value="AUB44585.1"/>
    <property type="molecule type" value="Genomic_DNA"/>
</dbReference>
<dbReference type="AlphaFoldDB" id="A0A2K8TBZ3"/>
<evidence type="ECO:0000313" key="1">
    <source>
        <dbReference type="EMBL" id="AUB44585.1"/>
    </source>
</evidence>
<geneLocation type="plasmid" evidence="2">
    <name>pnfsy08</name>
</geneLocation>
<organism evidence="1 2">
    <name type="scientific">Nostoc flagelliforme CCNUN1</name>
    <dbReference type="NCBI Taxonomy" id="2038116"/>
    <lineage>
        <taxon>Bacteria</taxon>
        <taxon>Bacillati</taxon>
        <taxon>Cyanobacteriota</taxon>
        <taxon>Cyanophyceae</taxon>
        <taxon>Nostocales</taxon>
        <taxon>Nostocaceae</taxon>
        <taxon>Nostoc</taxon>
    </lineage>
</organism>
<evidence type="ECO:0000313" key="2">
    <source>
        <dbReference type="Proteomes" id="UP000232003"/>
    </source>
</evidence>
<keyword evidence="1" id="KW-0614">Plasmid</keyword>
<keyword evidence="2" id="KW-1185">Reference proteome</keyword>
<proteinExistence type="predicted"/>
<sequence>MIKRSSKMLPEASLPESNLRGEEFGLLTGQTTAFKRFKR</sequence>
<accession>A0A2K8TBZ3</accession>